<dbReference type="Proteomes" id="UP000255508">
    <property type="component" value="Unassembled WGS sequence"/>
</dbReference>
<feature type="region of interest" description="Disordered" evidence="1">
    <location>
        <begin position="575"/>
        <end position="598"/>
    </location>
</feature>
<reference evidence="2 3" key="1">
    <citation type="journal article" date="2018" name="ISME J.">
        <title>Endosymbiont genomes yield clues of tubeworm success.</title>
        <authorList>
            <person name="Li Y."/>
            <person name="Liles M.R."/>
            <person name="Halanych K.M."/>
        </authorList>
    </citation>
    <scope>NUCLEOTIDE SEQUENCE [LARGE SCALE GENOMIC DNA]</scope>
    <source>
        <strain evidence="2">A1422</strain>
    </source>
</reference>
<name>A0A370DZU3_9GAMM</name>
<feature type="compositionally biased region" description="Basic and acidic residues" evidence="1">
    <location>
        <begin position="416"/>
        <end position="425"/>
    </location>
</feature>
<feature type="region of interest" description="Disordered" evidence="1">
    <location>
        <begin position="510"/>
        <end position="537"/>
    </location>
</feature>
<feature type="compositionally biased region" description="Basic and acidic residues" evidence="1">
    <location>
        <begin position="583"/>
        <end position="592"/>
    </location>
</feature>
<dbReference type="AlphaFoldDB" id="A0A370DZU3"/>
<proteinExistence type="predicted"/>
<evidence type="ECO:0000313" key="2">
    <source>
        <dbReference type="EMBL" id="RDH92481.1"/>
    </source>
</evidence>
<dbReference type="PROSITE" id="PS51257">
    <property type="entry name" value="PROKAR_LIPOPROTEIN"/>
    <property type="match status" value="1"/>
</dbReference>
<gene>
    <name evidence="2" type="ORF">DIZ79_03335</name>
</gene>
<protein>
    <submittedName>
        <fullName evidence="2">Uncharacterized protein</fullName>
    </submittedName>
</protein>
<evidence type="ECO:0000256" key="1">
    <source>
        <dbReference type="SAM" id="MobiDB-lite"/>
    </source>
</evidence>
<accession>A0A370DZU3</accession>
<feature type="region of interest" description="Disordered" evidence="1">
    <location>
        <begin position="398"/>
        <end position="425"/>
    </location>
</feature>
<feature type="compositionally biased region" description="Polar residues" evidence="1">
    <location>
        <begin position="405"/>
        <end position="415"/>
    </location>
</feature>
<evidence type="ECO:0000313" key="3">
    <source>
        <dbReference type="Proteomes" id="UP000255508"/>
    </source>
</evidence>
<comment type="caution">
    <text evidence="2">The sequence shown here is derived from an EMBL/GenBank/DDBJ whole genome shotgun (WGS) entry which is preliminary data.</text>
</comment>
<feature type="compositionally biased region" description="Basic and acidic residues" evidence="1">
    <location>
        <begin position="528"/>
        <end position="537"/>
    </location>
</feature>
<feature type="compositionally biased region" description="Polar residues" evidence="1">
    <location>
        <begin position="517"/>
        <end position="527"/>
    </location>
</feature>
<sequence>MKSQSAIKQDDAYMNIVVTTGCPHSGWETAFPALRQLGLEECGDSFAKWHDKLFQEAGVTDPLQLNQPIQPSLDLAEKAAALFSEGTDIPMLWADSRSIWLLDFWATTFPQSRFLLFYNRAESALAYALQQGVDPEQFMEAWHASNQVLMHFQRRNRRRSLLLDAEAAAQQPEALAGACQRIGLVLQAANPSPILTSAAPALECLLASQFLREQPAIQVLQMELEASAQPLGETTVHESPQPLEVYHSYKQGQVRVEHLTQAKDEQSKLAVERQVQIQQLTKVRDEQAKLATEYQAQLTQAKQTQVKLESANKETEQENELLLLQLHQVQEELEAVFLQKQQIDQSQKEQDTKLNRLQQELDEARRQFQTEEKARKGLAGEQQKLQSQIEQLTKARDEQAKLATERQTQLTQAKQSQEKLESVNKETEQENELLLLQLHQVQEELEAVFLQKRQIDQSQKEQDTRLKQLQQELDEARRQFQTEEKARKGLAGEQQKLQSQIEQLTKARDEQAKLATERQTQLTQAKQSQEKLESAKKETEQENELLLLQLHQVQEELEHYFIKYQELVRELEEQTKVESSGSEEQREPEKSRPTKTSKITAPISVLTKPFKLTNKAQKREKRLVNLMKDSGLFDEAWYLAEYPDVAEAGIDPVQHYLRYGASEGRNPSPKFDTTFYLTTNPDIAQAEVNPLVHFLRYGKEEGRLPSNQGVTAWMP</sequence>
<dbReference type="EMBL" id="QFXD01000058">
    <property type="protein sequence ID" value="RDH92481.1"/>
    <property type="molecule type" value="Genomic_DNA"/>
</dbReference>
<organism evidence="2 3">
    <name type="scientific">endosymbiont of Lamellibrachia luymesi</name>
    <dbReference type="NCBI Taxonomy" id="2200907"/>
    <lineage>
        <taxon>Bacteria</taxon>
        <taxon>Pseudomonadati</taxon>
        <taxon>Pseudomonadota</taxon>
        <taxon>Gammaproteobacteria</taxon>
        <taxon>sulfur-oxidizing symbionts</taxon>
    </lineage>
</organism>